<feature type="region of interest" description="Disordered" evidence="12">
    <location>
        <begin position="129"/>
        <end position="150"/>
    </location>
</feature>
<feature type="region of interest" description="Disordered" evidence="12">
    <location>
        <begin position="886"/>
        <end position="1129"/>
    </location>
</feature>
<dbReference type="GO" id="GO:0005886">
    <property type="term" value="C:plasma membrane"/>
    <property type="evidence" value="ECO:0007669"/>
    <property type="project" value="UniProtKB-SubCell"/>
</dbReference>
<feature type="compositionally biased region" description="Polar residues" evidence="12">
    <location>
        <begin position="1108"/>
        <end position="1120"/>
    </location>
</feature>
<evidence type="ECO:0000256" key="11">
    <source>
        <dbReference type="PROSITE-ProRule" id="PRU00192"/>
    </source>
</evidence>
<dbReference type="GO" id="GO:0030479">
    <property type="term" value="C:actin cortical patch"/>
    <property type="evidence" value="ECO:0007669"/>
    <property type="project" value="UniProtKB-SubCell"/>
</dbReference>
<dbReference type="InterPro" id="IPR036028">
    <property type="entry name" value="SH3-like_dom_sf"/>
</dbReference>
<evidence type="ECO:0000256" key="12">
    <source>
        <dbReference type="SAM" id="MobiDB-lite"/>
    </source>
</evidence>
<dbReference type="Proteomes" id="UP000717996">
    <property type="component" value="Unassembled WGS sequence"/>
</dbReference>
<dbReference type="Gene3D" id="2.30.30.700">
    <property type="entry name" value="SLA1 homology domain 1"/>
    <property type="match status" value="1"/>
</dbReference>
<feature type="domain" description="SH3" evidence="13">
    <location>
        <begin position="67"/>
        <end position="127"/>
    </location>
</feature>
<dbReference type="GO" id="GO:0042802">
    <property type="term" value="F:identical protein binding"/>
    <property type="evidence" value="ECO:0007669"/>
    <property type="project" value="InterPro"/>
</dbReference>
<sequence length="1129" mass="126994">MKYVQVSKALYDYDARTEDEITVKENDILYVIEKEDDDWWKAQLKQASGEEGGPIGLVPAQYLEEVTPIGRVRAEYDYQAQQEEELSFEEGDEMDLLERDDPDWYLVKHSHGQVGLAPSNYVQLSEQYEIQQEEEEEHEEQPHAMPVAPPVNLTTPTSIPSPVVQPVLSHSTGPTREMITDDAQSWTVHEYDPVKKKKKKGKGNLFIGNGMLCYGSETDKASPVQQYPILDVKKYLFDSKNLHIEVEGDRQAILDFQASSKSEAKAILVKISDSIRAAQTTATQVSPQQQVAAPAAAIAPSAEVPEAVEELKCEPKWGISIYDFHAEGGDELSVAENEQVYVLDYVTDDGWWRVQKVNGEVGLVPSSYVEFDRQEEDEGAAPRVDNSVEEIRRQREQEERELQQRRIAEEQEREERKRREEERRREEEERVRREQEENRRREEERRRQEAAAAAAAKRAEAARLEEERRKSAALSRSLSTSSSKSTRQQDLPKPDLSKIRTWTDRTGAFRVEAQFVDFHNGKLRLHKLNGVKIDVPAEKMSPADLDWVNQHLHKTPSATEDIAPPMPTRPAEKKRNENWDWFDWFMTIGIPHQASLQYASAFKADKLDDSDIPKLTHKQMKTLGLKEEHVQRVERFIETGQSEDPEEAIKEKQQSQIEKDEELARRLQREFDEANKNKKSSSTPAGRPRPSVSAPKDVHPDLLEFIGNQLTTNDKGKEPEKPKNDLVGFTDDAWAPRSGSSPIPTLTPLKPTPATTSTPPPPPAAPPVAPVAPIPTGPSPEELRAQEAERKRIAEEEQIQKIKLMNLQRQAEEQQRQLEELQKLTKQQLELQKQLAMQTGTQQQQQQQQQQMQQIQLQQQQLQHQLAQQPAQLQPSLAQQPTQLLSAGRPRPVPNHRLSSDPSLGQWQAGHKPTGFQANQPTGFQATHQPTGFQAQAQPTGFQAQAQPTGFQAQAQPTGFQAQQQPFQTGFQQTGFSSSQPAAWQNQPLQPQMTGFPPSTGYNSQPSSVPVNSVLPPPLVPTAAGQSSYNSGIQRSHTIAAQPTGRHWNNATPDNPFGSPTLSPLQAQMTGVQFSTPSPNAFNHSPLQSSTGHMQPQMTGVQPPATHSIFTPQGSMQYGQSAFPGDRRW</sequence>
<evidence type="ECO:0000256" key="10">
    <source>
        <dbReference type="ARBA" id="ARBA00023212"/>
    </source>
</evidence>
<dbReference type="SMART" id="SM00326">
    <property type="entry name" value="SH3"/>
    <property type="match status" value="3"/>
</dbReference>
<feature type="compositionally biased region" description="Low complexity" evidence="12">
    <location>
        <begin position="741"/>
        <end position="757"/>
    </location>
</feature>
<dbReference type="Gene3D" id="1.10.150.50">
    <property type="entry name" value="Transcription Factor, Ets-1"/>
    <property type="match status" value="1"/>
</dbReference>
<evidence type="ECO:0000256" key="1">
    <source>
        <dbReference type="ARBA" id="ARBA00004125"/>
    </source>
</evidence>
<feature type="compositionally biased region" description="Polar residues" evidence="12">
    <location>
        <begin position="916"/>
        <end position="950"/>
    </location>
</feature>
<keyword evidence="10" id="KW-0963">Cytoplasm</keyword>
<comment type="similarity">
    <text evidence="4">Belongs to the SLA1 family.</text>
</comment>
<evidence type="ECO:0000256" key="8">
    <source>
        <dbReference type="ARBA" id="ARBA00022753"/>
    </source>
</evidence>
<evidence type="ECO:0000256" key="2">
    <source>
        <dbReference type="ARBA" id="ARBA00004134"/>
    </source>
</evidence>
<feature type="domain" description="SH3" evidence="13">
    <location>
        <begin position="313"/>
        <end position="374"/>
    </location>
</feature>
<evidence type="ECO:0000313" key="15">
    <source>
        <dbReference type="Proteomes" id="UP000717996"/>
    </source>
</evidence>
<dbReference type="OrthoDB" id="5971719at2759"/>
<dbReference type="GO" id="GO:0030674">
    <property type="term" value="F:protein-macromolecule adaptor activity"/>
    <property type="evidence" value="ECO:0007669"/>
    <property type="project" value="InterPro"/>
</dbReference>
<evidence type="ECO:0000256" key="4">
    <source>
        <dbReference type="ARBA" id="ARBA00007948"/>
    </source>
</evidence>
<feature type="compositionally biased region" description="Low complexity" evidence="12">
    <location>
        <begin position="472"/>
        <end position="486"/>
    </location>
</feature>
<organism evidence="14 15">
    <name type="scientific">Rhizopus oryzae</name>
    <name type="common">Mucormycosis agent</name>
    <name type="synonym">Rhizopus arrhizus var. delemar</name>
    <dbReference type="NCBI Taxonomy" id="64495"/>
    <lineage>
        <taxon>Eukaryota</taxon>
        <taxon>Fungi</taxon>
        <taxon>Fungi incertae sedis</taxon>
        <taxon>Mucoromycota</taxon>
        <taxon>Mucoromycotina</taxon>
        <taxon>Mucoromycetes</taxon>
        <taxon>Mucorales</taxon>
        <taxon>Mucorineae</taxon>
        <taxon>Rhizopodaceae</taxon>
        <taxon>Rhizopus</taxon>
    </lineage>
</organism>
<evidence type="ECO:0000313" key="14">
    <source>
        <dbReference type="EMBL" id="KAG1545449.1"/>
    </source>
</evidence>
<evidence type="ECO:0000256" key="6">
    <source>
        <dbReference type="ARBA" id="ARBA00022443"/>
    </source>
</evidence>
<dbReference type="InterPro" id="IPR001452">
    <property type="entry name" value="SH3_domain"/>
</dbReference>
<dbReference type="CDD" id="cd11773">
    <property type="entry name" value="SH3_Sla1p_1"/>
    <property type="match status" value="1"/>
</dbReference>
<gene>
    <name evidence="14" type="ORF">G6F51_005468</name>
</gene>
<evidence type="ECO:0000256" key="5">
    <source>
        <dbReference type="ARBA" id="ARBA00020357"/>
    </source>
</evidence>
<dbReference type="GO" id="GO:0003779">
    <property type="term" value="F:actin binding"/>
    <property type="evidence" value="ECO:0007669"/>
    <property type="project" value="UniProtKB-KW"/>
</dbReference>
<dbReference type="PRINTS" id="PR00452">
    <property type="entry name" value="SH3DOMAIN"/>
</dbReference>
<keyword evidence="7" id="KW-0254">Endocytosis</keyword>
<reference evidence="14" key="1">
    <citation type="journal article" date="2020" name="Microb. Genom.">
        <title>Genetic diversity of clinical and environmental Mucorales isolates obtained from an investigation of mucormycosis cases among solid organ transplant recipients.</title>
        <authorList>
            <person name="Nguyen M.H."/>
            <person name="Kaul D."/>
            <person name="Muto C."/>
            <person name="Cheng S.J."/>
            <person name="Richter R.A."/>
            <person name="Bruno V.M."/>
            <person name="Liu G."/>
            <person name="Beyhan S."/>
            <person name="Sundermann A.J."/>
            <person name="Mounaud S."/>
            <person name="Pasculle A.W."/>
            <person name="Nierman W.C."/>
            <person name="Driscoll E."/>
            <person name="Cumbie R."/>
            <person name="Clancy C.J."/>
            <person name="Dupont C.L."/>
        </authorList>
    </citation>
    <scope>NUCLEOTIDE SEQUENCE</scope>
    <source>
        <strain evidence="14">GL16</strain>
    </source>
</reference>
<proteinExistence type="inferred from homology"/>
<feature type="compositionally biased region" description="Low complexity" evidence="12">
    <location>
        <begin position="951"/>
        <end position="981"/>
    </location>
</feature>
<feature type="domain" description="SH3" evidence="13">
    <location>
        <begin position="2"/>
        <end position="66"/>
    </location>
</feature>
<dbReference type="Pfam" id="PF00018">
    <property type="entry name" value="SH3_1"/>
    <property type="match status" value="3"/>
</dbReference>
<dbReference type="InterPro" id="IPR013761">
    <property type="entry name" value="SAM/pointed_sf"/>
</dbReference>
<feature type="compositionally biased region" description="Basic and acidic residues" evidence="12">
    <location>
        <begin position="714"/>
        <end position="724"/>
    </location>
</feature>
<feature type="region of interest" description="Disordered" evidence="12">
    <location>
        <begin position="395"/>
        <end position="498"/>
    </location>
</feature>
<dbReference type="Pfam" id="PF03983">
    <property type="entry name" value="SHD1"/>
    <property type="match status" value="1"/>
</dbReference>
<protein>
    <recommendedName>
        <fullName evidence="5">Actin cytoskeleton-regulatory complex protein SLA1</fullName>
    </recommendedName>
</protein>
<feature type="compositionally biased region" description="Basic and acidic residues" evidence="12">
    <location>
        <begin position="395"/>
        <end position="449"/>
    </location>
</feature>
<keyword evidence="6 11" id="KW-0728">SH3 domain</keyword>
<dbReference type="SUPFAM" id="SSF50044">
    <property type="entry name" value="SH3-domain"/>
    <property type="match status" value="3"/>
</dbReference>
<evidence type="ECO:0000256" key="9">
    <source>
        <dbReference type="ARBA" id="ARBA00023203"/>
    </source>
</evidence>
<feature type="compositionally biased region" description="Pro residues" evidence="12">
    <location>
        <begin position="758"/>
        <end position="778"/>
    </location>
</feature>
<dbReference type="PROSITE" id="PS50002">
    <property type="entry name" value="SH3"/>
    <property type="match status" value="3"/>
</dbReference>
<feature type="compositionally biased region" description="Low complexity" evidence="12">
    <location>
        <begin position="1003"/>
        <end position="1014"/>
    </location>
</feature>
<name>A0A9P7CC88_RHIOR</name>
<evidence type="ECO:0000256" key="7">
    <source>
        <dbReference type="ARBA" id="ARBA00022583"/>
    </source>
</evidence>
<accession>A0A9P7CC88</accession>
<dbReference type="GO" id="GO:0006897">
    <property type="term" value="P:endocytosis"/>
    <property type="evidence" value="ECO:0007669"/>
    <property type="project" value="UniProtKB-KW"/>
</dbReference>
<feature type="compositionally biased region" description="Polar residues" evidence="12">
    <location>
        <begin position="982"/>
        <end position="993"/>
    </location>
</feature>
<feature type="compositionally biased region" description="Basic and acidic residues" evidence="12">
    <location>
        <begin position="457"/>
        <end position="470"/>
    </location>
</feature>
<feature type="compositionally biased region" description="Polar residues" evidence="12">
    <location>
        <begin position="1024"/>
        <end position="1100"/>
    </location>
</feature>
<evidence type="ECO:0000256" key="3">
    <source>
        <dbReference type="ARBA" id="ARBA00004413"/>
    </source>
</evidence>
<dbReference type="PANTHER" id="PTHR15735:SF21">
    <property type="entry name" value="PROTEIN NERVOUS WRECK"/>
    <property type="match status" value="1"/>
</dbReference>
<dbReference type="CDD" id="cd00174">
    <property type="entry name" value="SH3"/>
    <property type="match status" value="1"/>
</dbReference>
<dbReference type="EMBL" id="JAANIT010000669">
    <property type="protein sequence ID" value="KAG1545449.1"/>
    <property type="molecule type" value="Genomic_DNA"/>
</dbReference>
<feature type="region of interest" description="Disordered" evidence="12">
    <location>
        <begin position="638"/>
        <end position="794"/>
    </location>
</feature>
<dbReference type="InterPro" id="IPR035800">
    <property type="entry name" value="Sla1_SH3_1"/>
</dbReference>
<dbReference type="Pfam" id="PF24081">
    <property type="entry name" value="PH_SLA1"/>
    <property type="match status" value="1"/>
</dbReference>
<dbReference type="InterPro" id="IPR056996">
    <property type="entry name" value="PH_SLA1"/>
</dbReference>
<dbReference type="Gene3D" id="2.30.30.40">
    <property type="entry name" value="SH3 Domains"/>
    <property type="match status" value="3"/>
</dbReference>
<dbReference type="GO" id="GO:0043130">
    <property type="term" value="F:ubiquitin binding"/>
    <property type="evidence" value="ECO:0007669"/>
    <property type="project" value="InterPro"/>
</dbReference>
<feature type="compositionally biased region" description="Basic and acidic residues" evidence="12">
    <location>
        <begin position="662"/>
        <end position="676"/>
    </location>
</feature>
<dbReference type="InterPro" id="IPR007131">
    <property type="entry name" value="SHD1"/>
</dbReference>
<comment type="caution">
    <text evidence="14">The sequence shown here is derived from an EMBL/GenBank/DDBJ whole genome shotgun (WGS) entry which is preliminary data.</text>
</comment>
<dbReference type="GO" id="GO:0010008">
    <property type="term" value="C:endosome membrane"/>
    <property type="evidence" value="ECO:0007669"/>
    <property type="project" value="UniProtKB-SubCell"/>
</dbReference>
<dbReference type="AlphaFoldDB" id="A0A9P7CC88"/>
<keyword evidence="9" id="KW-0009">Actin-binding</keyword>
<dbReference type="PANTHER" id="PTHR15735">
    <property type="entry name" value="FCH AND DOUBLE SH3 DOMAINS PROTEIN"/>
    <property type="match status" value="1"/>
</dbReference>
<feature type="compositionally biased region" description="Basic and acidic residues" evidence="12">
    <location>
        <begin position="781"/>
        <end position="794"/>
    </location>
</feature>
<keyword evidence="8" id="KW-0967">Endosome</keyword>
<comment type="subcellular location">
    <subcellularLocation>
        <location evidence="3">Cell membrane</location>
        <topology evidence="3">Peripheral membrane protein</topology>
        <orientation evidence="3">Cytoplasmic side</orientation>
    </subcellularLocation>
    <subcellularLocation>
        <location evidence="2">Cytoplasm</location>
        <location evidence="2">Cytoskeleton</location>
        <location evidence="2">Actin patch</location>
    </subcellularLocation>
    <subcellularLocation>
        <location evidence="1">Endosome membrane</location>
        <topology evidence="1">Peripheral membrane protein</topology>
        <orientation evidence="1">Cytoplasmic side</orientation>
    </subcellularLocation>
</comment>
<keyword evidence="10" id="KW-0206">Cytoskeleton</keyword>
<evidence type="ECO:0000259" key="13">
    <source>
        <dbReference type="PROSITE" id="PS50002"/>
    </source>
</evidence>